<protein>
    <submittedName>
        <fullName evidence="2">Autotransporter outer membrane beta-barrel domain-containing protein</fullName>
    </submittedName>
</protein>
<dbReference type="Pfam" id="PF03797">
    <property type="entry name" value="Autotransporter"/>
    <property type="match status" value="1"/>
</dbReference>
<name>A0A6I2UFL7_9FIRM</name>
<proteinExistence type="predicted"/>
<dbReference type="SMART" id="SM00869">
    <property type="entry name" value="Autotransporter"/>
    <property type="match status" value="1"/>
</dbReference>
<dbReference type="InterPro" id="IPR005546">
    <property type="entry name" value="Autotransporte_beta"/>
</dbReference>
<reference evidence="2 3" key="1">
    <citation type="submission" date="2019-08" db="EMBL/GenBank/DDBJ databases">
        <title>In-depth cultivation of the pig gut microbiome towards novel bacterial diversity and tailored functional studies.</title>
        <authorList>
            <person name="Wylensek D."/>
            <person name="Hitch T.C.A."/>
            <person name="Clavel T."/>
        </authorList>
    </citation>
    <scope>NUCLEOTIDE SEQUENCE [LARGE SCALE GENOMIC DNA]</scope>
    <source>
        <strain evidence="2 3">WCA-693-APC-5D-A</strain>
    </source>
</reference>
<comment type="caution">
    <text evidence="2">The sequence shown here is derived from an EMBL/GenBank/DDBJ whole genome shotgun (WGS) entry which is preliminary data.</text>
</comment>
<organism evidence="2 3">
    <name type="scientific">Anaerovibrio slackiae</name>
    <dbReference type="NCBI Taxonomy" id="2652309"/>
    <lineage>
        <taxon>Bacteria</taxon>
        <taxon>Bacillati</taxon>
        <taxon>Bacillota</taxon>
        <taxon>Negativicutes</taxon>
        <taxon>Selenomonadales</taxon>
        <taxon>Selenomonadaceae</taxon>
        <taxon>Anaerovibrio</taxon>
    </lineage>
</organism>
<dbReference type="InterPro" id="IPR006315">
    <property type="entry name" value="OM_autotransptr_brl_dom"/>
</dbReference>
<dbReference type="EMBL" id="VUNR01000001">
    <property type="protein sequence ID" value="MSU07556.1"/>
    <property type="molecule type" value="Genomic_DNA"/>
</dbReference>
<dbReference type="PANTHER" id="PTHR35037">
    <property type="entry name" value="C-TERMINAL REGION OF AIDA-LIKE PROTEIN"/>
    <property type="match status" value="1"/>
</dbReference>
<dbReference type="InterPro" id="IPR003991">
    <property type="entry name" value="Pertactin_virulence_factor"/>
</dbReference>
<sequence>MDMLNMMPERAKSSLAKVMTALTVVAGAQGVAAVAMPEPEVNVDEHASFDGYALFVPGVANAALGWTTIQTNTYTDIGSGVLSVNGQTWTTIQTEIGPTEEEIRAAEQAEMKAEMEAVTKVVCNTQRVFFFLSRIANNDIHKRMGDLRDNTAEEGVWLRSYGGDGDMEGGMDYKMLGIQGGYDRTYERNDGKVIAGLSYLHTKADFSGMGADGSGNGNFLGVYGSFIGNKGHYIDAIMKYGRMSNEITATDDNTRKTYSGDTSSNGLNTSLEYGYRQQLKSGYYIEPQVELNYSRMDGDTFYMSNGSRIDMQGSDSLVGRAGFNFGRKVDKGNFYLTCSLLREFIGENTTYMTYKTLHDKATADFKDTWMEYGIGFNFQTAPQQNLYAELTRTALADKLSENWRVNLGYRWSF</sequence>
<evidence type="ECO:0000313" key="2">
    <source>
        <dbReference type="EMBL" id="MSU07556.1"/>
    </source>
</evidence>
<dbReference type="AlphaFoldDB" id="A0A6I2UFL7"/>
<dbReference type="PRINTS" id="PR01484">
    <property type="entry name" value="PRTACTNFAMLY"/>
</dbReference>
<dbReference type="Proteomes" id="UP000433181">
    <property type="component" value="Unassembled WGS sequence"/>
</dbReference>
<accession>A0A6I2UFL7</accession>
<dbReference type="GO" id="GO:0019867">
    <property type="term" value="C:outer membrane"/>
    <property type="evidence" value="ECO:0007669"/>
    <property type="project" value="InterPro"/>
</dbReference>
<gene>
    <name evidence="2" type="ORF">FYJ84_00895</name>
</gene>
<feature type="domain" description="Autotransporter" evidence="1">
    <location>
        <begin position="149"/>
        <end position="413"/>
    </location>
</feature>
<dbReference type="Gene3D" id="2.40.128.130">
    <property type="entry name" value="Autotransporter beta-domain"/>
    <property type="match status" value="1"/>
</dbReference>
<dbReference type="NCBIfam" id="TIGR01414">
    <property type="entry name" value="autotrans_barl"/>
    <property type="match status" value="1"/>
</dbReference>
<dbReference type="SUPFAM" id="SSF103515">
    <property type="entry name" value="Autotransporter"/>
    <property type="match status" value="1"/>
</dbReference>
<keyword evidence="3" id="KW-1185">Reference proteome</keyword>
<dbReference type="PANTHER" id="PTHR35037:SF7">
    <property type="entry name" value="AUTOTRANSPORTER"/>
    <property type="match status" value="1"/>
</dbReference>
<evidence type="ECO:0000259" key="1">
    <source>
        <dbReference type="PROSITE" id="PS51208"/>
    </source>
</evidence>
<dbReference type="InterPro" id="IPR051551">
    <property type="entry name" value="Autotransporter_adhesion"/>
</dbReference>
<dbReference type="PROSITE" id="PS51208">
    <property type="entry name" value="AUTOTRANSPORTER"/>
    <property type="match status" value="1"/>
</dbReference>
<evidence type="ECO:0000313" key="3">
    <source>
        <dbReference type="Proteomes" id="UP000433181"/>
    </source>
</evidence>
<dbReference type="InterPro" id="IPR036709">
    <property type="entry name" value="Autotransporte_beta_dom_sf"/>
</dbReference>